<sequence length="229" mass="26117">MLLSNRPRAQRSRCAQDGYGILLLLAVIFAMVTNQQTIAGPVYPEVGTYKLQRIQPAPSGWVLENSPWLPRRLSSYTKGKITLFTFFYSTCRDPDGCPKAWEAFQKVHASVQANKKFHSKVRLVFLSLDPKVDTPEMMSMFQTSMSTPEAPWSFLTTWSESFLAPILNDLYVPAAREFDDAGKRTDIINHLIKVFLIDKEGWVREIYTTRFLDSDVIISDIGTLLLEEE</sequence>
<dbReference type="KEGG" id="hdn:Hden_0742"/>
<reference evidence="5" key="1">
    <citation type="journal article" date="2011" name="J. Bacteriol.">
        <title>Genome sequences of eight morphologically diverse alphaproteobacteria.</title>
        <authorList>
            <consortium name="US DOE Joint Genome Institute"/>
            <person name="Brown P.J."/>
            <person name="Kysela D.T."/>
            <person name="Buechlein A."/>
            <person name="Hemmerich C."/>
            <person name="Brun Y.V."/>
        </authorList>
    </citation>
    <scope>NUCLEOTIDE SEQUENCE [LARGE SCALE GENOMIC DNA]</scope>
    <source>
        <strain evidence="5">ATCC 51888 / DSM 1869 / NCIB 11706 / TK 0415</strain>
    </source>
</reference>
<dbReference type="HOGENOM" id="CLU_095327_0_0_5"/>
<evidence type="ECO:0000256" key="3">
    <source>
        <dbReference type="PIRSR" id="PIRSR603782-2"/>
    </source>
</evidence>
<keyword evidence="3" id="KW-1015">Disulfide bond</keyword>
<evidence type="ECO:0000256" key="2">
    <source>
        <dbReference type="PIRSR" id="PIRSR603782-1"/>
    </source>
</evidence>
<dbReference type="PANTHER" id="PTHR12151:SF25">
    <property type="entry name" value="LINALOOL DEHYDRATASE_ISOMERASE DOMAIN-CONTAINING PROTEIN"/>
    <property type="match status" value="1"/>
</dbReference>
<dbReference type="PANTHER" id="PTHR12151">
    <property type="entry name" value="ELECTRON TRANSPORT PROTIN SCO1/SENC FAMILY MEMBER"/>
    <property type="match status" value="1"/>
</dbReference>
<proteinExistence type="inferred from homology"/>
<feature type="binding site" evidence="2">
    <location>
        <position position="97"/>
    </location>
    <ligand>
        <name>Cu cation</name>
        <dbReference type="ChEBI" id="CHEBI:23378"/>
    </ligand>
</feature>
<name>D8JTJ9_HYPDA</name>
<accession>D8JTJ9</accession>
<dbReference type="SUPFAM" id="SSF52833">
    <property type="entry name" value="Thioredoxin-like"/>
    <property type="match status" value="1"/>
</dbReference>
<keyword evidence="2" id="KW-0186">Copper</keyword>
<dbReference type="GO" id="GO:0046872">
    <property type="term" value="F:metal ion binding"/>
    <property type="evidence" value="ECO:0007669"/>
    <property type="project" value="UniProtKB-KW"/>
</dbReference>
<evidence type="ECO:0000313" key="4">
    <source>
        <dbReference type="EMBL" id="ADJ22561.1"/>
    </source>
</evidence>
<dbReference type="Proteomes" id="UP000002033">
    <property type="component" value="Chromosome"/>
</dbReference>
<feature type="binding site" evidence="2">
    <location>
        <position position="190"/>
    </location>
    <ligand>
        <name>Cu cation</name>
        <dbReference type="ChEBI" id="CHEBI:23378"/>
    </ligand>
</feature>
<dbReference type="Gene3D" id="3.40.30.10">
    <property type="entry name" value="Glutaredoxin"/>
    <property type="match status" value="1"/>
</dbReference>
<dbReference type="AlphaFoldDB" id="D8JTJ9"/>
<keyword evidence="5" id="KW-1185">Reference proteome</keyword>
<keyword evidence="2" id="KW-0479">Metal-binding</keyword>
<evidence type="ECO:0000256" key="1">
    <source>
        <dbReference type="ARBA" id="ARBA00010996"/>
    </source>
</evidence>
<dbReference type="InterPro" id="IPR036249">
    <property type="entry name" value="Thioredoxin-like_sf"/>
</dbReference>
<dbReference type="STRING" id="582899.Hden_0742"/>
<protein>
    <submittedName>
        <fullName evidence="4">Electron transport protein SCO1/SenC</fullName>
    </submittedName>
</protein>
<gene>
    <name evidence="4" type="ordered locus">Hden_0742</name>
</gene>
<dbReference type="eggNOG" id="COG1999">
    <property type="taxonomic scope" value="Bacteria"/>
</dbReference>
<evidence type="ECO:0000313" key="5">
    <source>
        <dbReference type="Proteomes" id="UP000002033"/>
    </source>
</evidence>
<feature type="binding site" evidence="2">
    <location>
        <position position="91"/>
    </location>
    <ligand>
        <name>Cu cation</name>
        <dbReference type="ChEBI" id="CHEBI:23378"/>
    </ligand>
</feature>
<organism evidence="4 5">
    <name type="scientific">Hyphomicrobium denitrificans (strain ATCC 51888 / DSM 1869 / NCIMB 11706 / TK 0415)</name>
    <dbReference type="NCBI Taxonomy" id="582899"/>
    <lineage>
        <taxon>Bacteria</taxon>
        <taxon>Pseudomonadati</taxon>
        <taxon>Pseudomonadota</taxon>
        <taxon>Alphaproteobacteria</taxon>
        <taxon>Hyphomicrobiales</taxon>
        <taxon>Hyphomicrobiaceae</taxon>
        <taxon>Hyphomicrobium</taxon>
    </lineage>
</organism>
<feature type="disulfide bond" description="Redox-active" evidence="3">
    <location>
        <begin position="91"/>
        <end position="97"/>
    </location>
</feature>
<dbReference type="Pfam" id="PF02630">
    <property type="entry name" value="SCO1-SenC"/>
    <property type="match status" value="1"/>
</dbReference>
<dbReference type="InterPro" id="IPR003782">
    <property type="entry name" value="SCO1/SenC"/>
</dbReference>
<dbReference type="CDD" id="cd02968">
    <property type="entry name" value="SCO"/>
    <property type="match status" value="1"/>
</dbReference>
<dbReference type="EMBL" id="CP002083">
    <property type="protein sequence ID" value="ADJ22561.1"/>
    <property type="molecule type" value="Genomic_DNA"/>
</dbReference>
<comment type="similarity">
    <text evidence="1">Belongs to the SCO1/2 family.</text>
</comment>